<dbReference type="Proteomes" id="UP000095286">
    <property type="component" value="Unplaced"/>
</dbReference>
<dbReference type="WBParaSite" id="RSKR_0000581000.1">
    <property type="protein sequence ID" value="RSKR_0000581000.1"/>
    <property type="gene ID" value="RSKR_0000581000"/>
</dbReference>
<accession>A0AC35TYX0</accession>
<name>A0AC35TYX0_9BILA</name>
<organism evidence="1 2">
    <name type="scientific">Rhabditophanes sp. KR3021</name>
    <dbReference type="NCBI Taxonomy" id="114890"/>
    <lineage>
        <taxon>Eukaryota</taxon>
        <taxon>Metazoa</taxon>
        <taxon>Ecdysozoa</taxon>
        <taxon>Nematoda</taxon>
        <taxon>Chromadorea</taxon>
        <taxon>Rhabditida</taxon>
        <taxon>Tylenchina</taxon>
        <taxon>Panagrolaimomorpha</taxon>
        <taxon>Strongyloidoidea</taxon>
        <taxon>Alloionematidae</taxon>
        <taxon>Rhabditophanes</taxon>
    </lineage>
</organism>
<proteinExistence type="predicted"/>
<sequence length="82" mass="9510">MKSIITRPQLTHQLPEAQFRKGRVVRVNSNDESSSELESILSLDEYNASLDDYYFSNNKDPESLSRHKFPINLSMEYLNSLT</sequence>
<reference evidence="2" key="1">
    <citation type="submission" date="2016-11" db="UniProtKB">
        <authorList>
            <consortium name="WormBaseParasite"/>
        </authorList>
    </citation>
    <scope>IDENTIFICATION</scope>
    <source>
        <strain evidence="2">KR3021</strain>
    </source>
</reference>
<evidence type="ECO:0000313" key="1">
    <source>
        <dbReference type="Proteomes" id="UP000095286"/>
    </source>
</evidence>
<evidence type="ECO:0000313" key="2">
    <source>
        <dbReference type="WBParaSite" id="RSKR_0000581000.1"/>
    </source>
</evidence>
<protein>
    <submittedName>
        <fullName evidence="2">Uncharacterized protein</fullName>
    </submittedName>
</protein>